<keyword evidence="3 6" id="KW-0812">Transmembrane</keyword>
<dbReference type="Pfam" id="PF00892">
    <property type="entry name" value="EamA"/>
    <property type="match status" value="2"/>
</dbReference>
<feature type="domain" description="EamA" evidence="7">
    <location>
        <begin position="156"/>
        <end position="293"/>
    </location>
</feature>
<evidence type="ECO:0000256" key="1">
    <source>
        <dbReference type="ARBA" id="ARBA00004127"/>
    </source>
</evidence>
<evidence type="ECO:0000313" key="9">
    <source>
        <dbReference type="Proteomes" id="UP000051845"/>
    </source>
</evidence>
<feature type="transmembrane region" description="Helical" evidence="6">
    <location>
        <begin position="12"/>
        <end position="35"/>
    </location>
</feature>
<evidence type="ECO:0000256" key="3">
    <source>
        <dbReference type="ARBA" id="ARBA00022692"/>
    </source>
</evidence>
<feature type="transmembrane region" description="Helical" evidence="6">
    <location>
        <begin position="41"/>
        <end position="60"/>
    </location>
</feature>
<evidence type="ECO:0000256" key="5">
    <source>
        <dbReference type="ARBA" id="ARBA00023136"/>
    </source>
</evidence>
<evidence type="ECO:0000256" key="2">
    <source>
        <dbReference type="ARBA" id="ARBA00007362"/>
    </source>
</evidence>
<feature type="transmembrane region" description="Helical" evidence="6">
    <location>
        <begin position="102"/>
        <end position="122"/>
    </location>
</feature>
<feature type="transmembrane region" description="Helical" evidence="6">
    <location>
        <begin position="276"/>
        <end position="293"/>
    </location>
</feature>
<feature type="transmembrane region" description="Helical" evidence="6">
    <location>
        <begin position="156"/>
        <end position="175"/>
    </location>
</feature>
<feature type="transmembrane region" description="Helical" evidence="6">
    <location>
        <begin position="220"/>
        <end position="239"/>
    </location>
</feature>
<feature type="transmembrane region" description="Helical" evidence="6">
    <location>
        <begin position="251"/>
        <end position="270"/>
    </location>
</feature>
<keyword evidence="5 6" id="KW-0472">Membrane</keyword>
<dbReference type="RefSeq" id="WP_056996917.1">
    <property type="nucleotide sequence ID" value="NZ_AYYR01000054.1"/>
</dbReference>
<dbReference type="EMBL" id="AYYR01000054">
    <property type="protein sequence ID" value="KRM75329.1"/>
    <property type="molecule type" value="Genomic_DNA"/>
</dbReference>
<protein>
    <recommendedName>
        <fullName evidence="7">EamA domain-containing protein</fullName>
    </recommendedName>
</protein>
<dbReference type="InterPro" id="IPR037185">
    <property type="entry name" value="EmrE-like"/>
</dbReference>
<dbReference type="PATRIC" id="fig|1423733.4.peg.2637"/>
<evidence type="ECO:0000313" key="8">
    <source>
        <dbReference type="EMBL" id="KRM75329.1"/>
    </source>
</evidence>
<sequence length="295" mass="31778">MYKKNSTKSKLIGSLYLTLAASIWGGMFVVVKVVVPSVPPFLLVWSRYLIAIVALTLLGLQQHVHWHVEKKDWHLLISIGVIGQLASIVFQETGTMLANAQIGSIITATTPAFMTLFAAWLLKEQLTVVKLLAVTSATIGVILAGGGLHFQAHQTLGVLSLTVAALTWALMSVLLKKVPARYSALQVTTIGTLVALIGLTPVTLIVYHSFNWAVMLTPKVGGGILYLGIVSTAIAFVMWNKGLQLLQASQSGLFFFFQPLVGSLLGWLVLGEALHVSFVFGCLLIFIGVGLTLRN</sequence>
<comment type="subcellular location">
    <subcellularLocation>
        <location evidence="1">Endomembrane system</location>
        <topology evidence="1">Multi-pass membrane protein</topology>
    </subcellularLocation>
</comment>
<feature type="domain" description="EamA" evidence="7">
    <location>
        <begin position="12"/>
        <end position="144"/>
    </location>
</feature>
<dbReference type="SUPFAM" id="SSF103481">
    <property type="entry name" value="Multidrug resistance efflux transporter EmrE"/>
    <property type="match status" value="2"/>
</dbReference>
<evidence type="ECO:0000259" key="7">
    <source>
        <dbReference type="Pfam" id="PF00892"/>
    </source>
</evidence>
<dbReference type="InterPro" id="IPR000620">
    <property type="entry name" value="EamA_dom"/>
</dbReference>
<name>A0A0R2B7L4_SECCO</name>
<accession>A0A0R2B7L4</accession>
<dbReference type="InterPro" id="IPR050638">
    <property type="entry name" value="AA-Vitamin_Transporters"/>
</dbReference>
<evidence type="ECO:0000256" key="6">
    <source>
        <dbReference type="SAM" id="Phobius"/>
    </source>
</evidence>
<keyword evidence="4 6" id="KW-1133">Transmembrane helix</keyword>
<organism evidence="8 9">
    <name type="scientific">Secundilactobacillus collinoides DSM 20515 = JCM 1123</name>
    <dbReference type="NCBI Taxonomy" id="1423733"/>
    <lineage>
        <taxon>Bacteria</taxon>
        <taxon>Bacillati</taxon>
        <taxon>Bacillota</taxon>
        <taxon>Bacilli</taxon>
        <taxon>Lactobacillales</taxon>
        <taxon>Lactobacillaceae</taxon>
        <taxon>Secundilactobacillus</taxon>
    </lineage>
</organism>
<feature type="transmembrane region" description="Helical" evidence="6">
    <location>
        <begin position="129"/>
        <end position="150"/>
    </location>
</feature>
<comment type="caution">
    <text evidence="8">The sequence shown here is derived from an EMBL/GenBank/DDBJ whole genome shotgun (WGS) entry which is preliminary data.</text>
</comment>
<feature type="transmembrane region" description="Helical" evidence="6">
    <location>
        <begin position="72"/>
        <end position="90"/>
    </location>
</feature>
<dbReference type="PANTHER" id="PTHR32322">
    <property type="entry name" value="INNER MEMBRANE TRANSPORTER"/>
    <property type="match status" value="1"/>
</dbReference>
<dbReference type="AlphaFoldDB" id="A0A0R2B7L4"/>
<evidence type="ECO:0000256" key="4">
    <source>
        <dbReference type="ARBA" id="ARBA00022989"/>
    </source>
</evidence>
<dbReference type="Proteomes" id="UP000051845">
    <property type="component" value="Unassembled WGS sequence"/>
</dbReference>
<reference evidence="8 9" key="1">
    <citation type="journal article" date="2015" name="Genome Announc.">
        <title>Expanding the biotechnology potential of lactobacilli through comparative genomics of 213 strains and associated genera.</title>
        <authorList>
            <person name="Sun Z."/>
            <person name="Harris H.M."/>
            <person name="McCann A."/>
            <person name="Guo C."/>
            <person name="Argimon S."/>
            <person name="Zhang W."/>
            <person name="Yang X."/>
            <person name="Jeffery I.B."/>
            <person name="Cooney J.C."/>
            <person name="Kagawa T.F."/>
            <person name="Liu W."/>
            <person name="Song Y."/>
            <person name="Salvetti E."/>
            <person name="Wrobel A."/>
            <person name="Rasinkangas P."/>
            <person name="Parkhill J."/>
            <person name="Rea M.C."/>
            <person name="O'Sullivan O."/>
            <person name="Ritari J."/>
            <person name="Douillard F.P."/>
            <person name="Paul Ross R."/>
            <person name="Yang R."/>
            <person name="Briner A.E."/>
            <person name="Felis G.E."/>
            <person name="de Vos W.M."/>
            <person name="Barrangou R."/>
            <person name="Klaenhammer T.R."/>
            <person name="Caufield P.W."/>
            <person name="Cui Y."/>
            <person name="Zhang H."/>
            <person name="O'Toole P.W."/>
        </authorList>
    </citation>
    <scope>NUCLEOTIDE SEQUENCE [LARGE SCALE GENOMIC DNA]</scope>
    <source>
        <strain evidence="8 9">DSM 20515</strain>
    </source>
</reference>
<dbReference type="STRING" id="33960.TY91_02355"/>
<comment type="similarity">
    <text evidence="2">Belongs to the EamA transporter family.</text>
</comment>
<dbReference type="GO" id="GO:0016020">
    <property type="term" value="C:membrane"/>
    <property type="evidence" value="ECO:0007669"/>
    <property type="project" value="UniProtKB-SubCell"/>
</dbReference>
<proteinExistence type="inferred from homology"/>
<dbReference type="PANTHER" id="PTHR32322:SF2">
    <property type="entry name" value="EAMA DOMAIN-CONTAINING PROTEIN"/>
    <property type="match status" value="1"/>
</dbReference>
<feature type="transmembrane region" description="Helical" evidence="6">
    <location>
        <begin position="187"/>
        <end position="208"/>
    </location>
</feature>
<gene>
    <name evidence="8" type="ORF">FC82_GL002522</name>
</gene>